<dbReference type="EMBL" id="FPBV01000008">
    <property type="protein sequence ID" value="SFU78538.1"/>
    <property type="molecule type" value="Genomic_DNA"/>
</dbReference>
<dbReference type="Proteomes" id="UP000183508">
    <property type="component" value="Unassembled WGS sequence"/>
</dbReference>
<proteinExistence type="predicted"/>
<name>A0A1I7J028_9BACL</name>
<evidence type="ECO:0000313" key="2">
    <source>
        <dbReference type="Proteomes" id="UP000183508"/>
    </source>
</evidence>
<sequence length="95" mass="10832">MESAQEREVRWEDYEPELMELCRVKAEEFHLLGYEEVTPAEVWACVMQMTRGRGALHDVVAAILGLNIGRFMTYLTMNAYQGKLGTDVFDASKQG</sequence>
<keyword evidence="2" id="KW-1185">Reference proteome</keyword>
<dbReference type="InterPro" id="IPR025716">
    <property type="entry name" value="Post-transcriptional_regulator"/>
</dbReference>
<reference evidence="2" key="1">
    <citation type="submission" date="2016-10" db="EMBL/GenBank/DDBJ databases">
        <authorList>
            <person name="Varghese N."/>
        </authorList>
    </citation>
    <scope>NUCLEOTIDE SEQUENCE [LARGE SCALE GENOMIC DNA]</scope>
    <source>
        <strain evidence="2">DSM 17980</strain>
    </source>
</reference>
<evidence type="ECO:0000313" key="1">
    <source>
        <dbReference type="EMBL" id="SFU78538.1"/>
    </source>
</evidence>
<dbReference type="RefSeq" id="WP_245783906.1">
    <property type="nucleotide sequence ID" value="NZ_FPBV01000008.1"/>
</dbReference>
<accession>A0A1I7J028</accession>
<dbReference type="AlphaFoldDB" id="A0A1I7J028"/>
<organism evidence="1 2">
    <name type="scientific">Alicyclobacillus macrosporangiidus</name>
    <dbReference type="NCBI Taxonomy" id="392015"/>
    <lineage>
        <taxon>Bacteria</taxon>
        <taxon>Bacillati</taxon>
        <taxon>Bacillota</taxon>
        <taxon>Bacilli</taxon>
        <taxon>Bacillales</taxon>
        <taxon>Alicyclobacillaceae</taxon>
        <taxon>Alicyclobacillus</taxon>
    </lineage>
</organism>
<gene>
    <name evidence="1" type="ORF">SAMN05421543_10830</name>
</gene>
<dbReference type="STRING" id="392015.SAMN05421543_10830"/>
<dbReference type="Pfam" id="PF13797">
    <property type="entry name" value="Post_transc_reg"/>
    <property type="match status" value="1"/>
</dbReference>
<protein>
    <submittedName>
        <fullName evidence="1">Post-transcriptional regulator</fullName>
    </submittedName>
</protein>